<evidence type="ECO:0000259" key="1">
    <source>
        <dbReference type="Pfam" id="PF02589"/>
    </source>
</evidence>
<gene>
    <name evidence="2" type="ORF">G5C60_04085</name>
</gene>
<dbReference type="InterPro" id="IPR037171">
    <property type="entry name" value="NagB/RpiA_transferase-like"/>
</dbReference>
<feature type="domain" description="LUD" evidence="1">
    <location>
        <begin position="48"/>
        <end position="212"/>
    </location>
</feature>
<dbReference type="Gene3D" id="3.40.50.10420">
    <property type="entry name" value="NagB/RpiA/CoA transferase-like"/>
    <property type="match status" value="1"/>
</dbReference>
<dbReference type="Pfam" id="PF02589">
    <property type="entry name" value="LUD_dom"/>
    <property type="match status" value="1"/>
</dbReference>
<protein>
    <submittedName>
        <fullName evidence="2">LUD domain-containing protein</fullName>
    </submittedName>
</protein>
<dbReference type="RefSeq" id="WP_165254781.1">
    <property type="nucleotide sequence ID" value="NZ_JAAKZY010000007.1"/>
</dbReference>
<comment type="caution">
    <text evidence="2">The sequence shown here is derived from an EMBL/GenBank/DDBJ whole genome shotgun (WGS) entry which is preliminary data.</text>
</comment>
<dbReference type="InterPro" id="IPR024185">
    <property type="entry name" value="FTHF_cligase-like_sf"/>
</dbReference>
<dbReference type="PANTHER" id="PTHR43682:SF1">
    <property type="entry name" value="LACTATE UTILIZATION PROTEIN C"/>
    <property type="match status" value="1"/>
</dbReference>
<evidence type="ECO:0000313" key="2">
    <source>
        <dbReference type="EMBL" id="NGO06867.1"/>
    </source>
</evidence>
<dbReference type="Proteomes" id="UP000472335">
    <property type="component" value="Unassembled WGS sequence"/>
</dbReference>
<sequence length="228" mass="24448">MSTRDVILGRVRRALADVPRGETPYDQAVDRSYLHEHGDRSVEQTVDLLAENLADYRAIVHRCAGDGLAALIAGLLAERGSKSVVVPPGLEQEWLAATDVTRVPDRSDSTPHDLDQVDSVITACAVAIAETGTIVLDGGPDQGRRRITLVPDHHICVVRVPDQVVSSVPQALVRLDPTRPLTWISGPSATSDIELDRVEGVHGPRTLEVVLVSGEPGRESDDSPSGGR</sequence>
<accession>A0A6G4UYX3</accession>
<dbReference type="SUPFAM" id="SSF100950">
    <property type="entry name" value="NagB/RpiA/CoA transferase-like"/>
    <property type="match status" value="1"/>
</dbReference>
<name>A0A6G4UYX3_9ACTN</name>
<dbReference type="AlphaFoldDB" id="A0A6G4UYX3"/>
<dbReference type="PANTHER" id="PTHR43682">
    <property type="entry name" value="LACTATE UTILIZATION PROTEIN C"/>
    <property type="match status" value="1"/>
</dbReference>
<organism evidence="2 3">
    <name type="scientific">Streptomyces scabichelini</name>
    <dbReference type="NCBI Taxonomy" id="2711217"/>
    <lineage>
        <taxon>Bacteria</taxon>
        <taxon>Bacillati</taxon>
        <taxon>Actinomycetota</taxon>
        <taxon>Actinomycetes</taxon>
        <taxon>Kitasatosporales</taxon>
        <taxon>Streptomycetaceae</taxon>
        <taxon>Streptomyces</taxon>
    </lineage>
</organism>
<dbReference type="InterPro" id="IPR003741">
    <property type="entry name" value="LUD_dom"/>
</dbReference>
<dbReference type="EMBL" id="JAAKZY010000007">
    <property type="protein sequence ID" value="NGO06867.1"/>
    <property type="molecule type" value="Genomic_DNA"/>
</dbReference>
<proteinExistence type="predicted"/>
<keyword evidence="3" id="KW-1185">Reference proteome</keyword>
<reference evidence="2 3" key="1">
    <citation type="submission" date="2020-02" db="EMBL/GenBank/DDBJ databases">
        <title>Whole-genome analyses of novel actinobacteria.</title>
        <authorList>
            <person name="Sahin N."/>
            <person name="Gencbay T."/>
        </authorList>
    </citation>
    <scope>NUCLEOTIDE SEQUENCE [LARGE SCALE GENOMIC DNA]</scope>
    <source>
        <strain evidence="2 3">HC44</strain>
    </source>
</reference>
<evidence type="ECO:0000313" key="3">
    <source>
        <dbReference type="Proteomes" id="UP000472335"/>
    </source>
</evidence>